<evidence type="ECO:0000313" key="1">
    <source>
        <dbReference type="EMBL" id="MBC5648535.1"/>
    </source>
</evidence>
<evidence type="ECO:0000313" key="2">
    <source>
        <dbReference type="Proteomes" id="UP000606889"/>
    </source>
</evidence>
<comment type="caution">
    <text evidence="1">The sequence shown here is derived from an EMBL/GenBank/DDBJ whole genome shotgun (WGS) entry which is preliminary data.</text>
</comment>
<name>A0ABR7EFH5_9FIRM</name>
<dbReference type="RefSeq" id="WP_186858034.1">
    <property type="nucleotide sequence ID" value="NZ_JACOON010000004.1"/>
</dbReference>
<organism evidence="1 2">
    <name type="scientific">Christensenella tenuis</name>
    <dbReference type="NCBI Taxonomy" id="2763033"/>
    <lineage>
        <taxon>Bacteria</taxon>
        <taxon>Bacillati</taxon>
        <taxon>Bacillota</taxon>
        <taxon>Clostridia</taxon>
        <taxon>Christensenellales</taxon>
        <taxon>Christensenellaceae</taxon>
        <taxon>Christensenella</taxon>
    </lineage>
</organism>
<dbReference type="SUPFAM" id="SSF51735">
    <property type="entry name" value="NAD(P)-binding Rossmann-fold domains"/>
    <property type="match status" value="1"/>
</dbReference>
<accession>A0ABR7EFH5</accession>
<dbReference type="Proteomes" id="UP000606889">
    <property type="component" value="Unassembled WGS sequence"/>
</dbReference>
<protein>
    <submittedName>
        <fullName evidence="1">Shikimate dehydrogenase</fullName>
    </submittedName>
</protein>
<dbReference type="Gene3D" id="3.40.50.720">
    <property type="entry name" value="NAD(P)-binding Rossmann-like Domain"/>
    <property type="match status" value="1"/>
</dbReference>
<dbReference type="InterPro" id="IPR036291">
    <property type="entry name" value="NAD(P)-bd_dom_sf"/>
</dbReference>
<sequence length="318" mass="35713">MAKYEPATQPTMYFIGVTTGSSSIMKVFPEWAKALGLKDAVMKGIDIAIHADPQEYVDVVKFIKEDPLSLGALVTTHKLDLYNAAHQYFEYLDPYAQMFHELSSISKRGDKLCGHAKDPISSGLALEHFVPEHYWKEHPQAGVLIMGAGGSAISMCSYLMREDFAGNYPAKIVIANRSKPRLKEIEEINAKLDPFGIEFAYYLTPEPGQNDEVLHKMPEGSLVINATGLGKDRPGSPLTDNAKFPKNALVWEINYRGDLRFMHQAEEQQEERNLTIEDGWTYFIHGWTQVISEVFDTPIAGERLQKLDEIAAGFNQNK</sequence>
<proteinExistence type="predicted"/>
<reference evidence="1 2" key="1">
    <citation type="submission" date="2020-08" db="EMBL/GenBank/DDBJ databases">
        <title>Genome public.</title>
        <authorList>
            <person name="Liu C."/>
            <person name="Sun Q."/>
        </authorList>
    </citation>
    <scope>NUCLEOTIDE SEQUENCE [LARGE SCALE GENOMIC DNA]</scope>
    <source>
        <strain evidence="1 2">NSJ-35</strain>
    </source>
</reference>
<keyword evidence="2" id="KW-1185">Reference proteome</keyword>
<dbReference type="EMBL" id="JACOON010000004">
    <property type="protein sequence ID" value="MBC5648535.1"/>
    <property type="molecule type" value="Genomic_DNA"/>
</dbReference>
<gene>
    <name evidence="1" type="ORF">H8S18_09320</name>
</gene>